<dbReference type="FunFam" id="3.30.70.270:FF:000001">
    <property type="entry name" value="Diguanylate cyclase domain protein"/>
    <property type="match status" value="1"/>
</dbReference>
<evidence type="ECO:0000256" key="1">
    <source>
        <dbReference type="ARBA" id="ARBA00051114"/>
    </source>
</evidence>
<evidence type="ECO:0000259" key="3">
    <source>
        <dbReference type="PROSITE" id="PS50883"/>
    </source>
</evidence>
<dbReference type="Pfam" id="PF08448">
    <property type="entry name" value="PAS_4"/>
    <property type="match status" value="1"/>
</dbReference>
<dbReference type="PROSITE" id="PS50885">
    <property type="entry name" value="HAMP"/>
    <property type="match status" value="1"/>
</dbReference>
<dbReference type="SUPFAM" id="SSF55073">
    <property type="entry name" value="Nucleotide cyclase"/>
    <property type="match status" value="1"/>
</dbReference>
<dbReference type="Gene3D" id="3.30.450.20">
    <property type="entry name" value="PAS domain"/>
    <property type="match status" value="1"/>
</dbReference>
<dbReference type="Gene3D" id="3.20.20.450">
    <property type="entry name" value="EAL domain"/>
    <property type="match status" value="1"/>
</dbReference>
<dbReference type="InterPro" id="IPR000700">
    <property type="entry name" value="PAS-assoc_C"/>
</dbReference>
<dbReference type="KEGG" id="upv:EJN92_08095"/>
<dbReference type="SUPFAM" id="SSF141868">
    <property type="entry name" value="EAL domain-like"/>
    <property type="match status" value="1"/>
</dbReference>
<sequence length="817" mass="93056">MKSIRLRLIVLFILVTTATLSAFGVYAQLQLSRELESRFVRQQQEVLNQLQTNLAYPVWILDRDLMLAKLEGVLSAPEVSAIYLLDPVRNDVIAGIKRDTRGVLEMSAKLSNPSPLMLRSQIYPPPHIDESRRRISTAHIVIYFSRAQIDQKLRLALSQRIIEVLTMDFILLVMLILSLRMVFIPLRGLRDALNRLASNQAEEVEELSYIQRSEFDQVIDAFNRTLSKLKMIILRRSQAESMAHDALEQVRAGQQQLMRKESYQRALLDNFPFAVWLKDTESRYLSANVAFRNLFDIDKADEIVGKNDFDIVPPAMAAGYRAADREVIANKKNVYLEEQITRDGHSSWVETYKAPVIDDQGVVFGTVGFLRDISERMAAAEEIKHLAFYDPLTRLPNRRLLLDRLKQALAMSLRNSRHGALLMVDLDLFKDLNDMHGHDMGDLLLQQVAQRLSACIREGDTVSRFGGDEFIVMLENLSGNSAEAASQTKLIGEKILAALSLPYQLDTHQYQLSASIGASLFVSQEKTIEELMKQADIAMYQAKNAHRNTLCFFDPHMQHAIEQHAKLELELRQALAQNQFELYYQIQMNSAHQALGAEALIRWHHPHKGLMYPREFIPLAEESGLILKLGYWVMESACAQLKLWQQNPLTRPLVLAINVSAKQFRQANFVAQVQELLEKYQISAKLLKFELTESLLLDNIEDTIATMNRLKSMGLQFSLDDFGTGYSSLQYLKRLPLDQIKIDQSFVRDLATDANDKAIVRTVIAMAHSLNLDVIAEGVETEEQRQNLSAKGCVHYQGYLFSKPLPIQDFLALLKQN</sequence>
<dbReference type="SMART" id="SM00091">
    <property type="entry name" value="PAS"/>
    <property type="match status" value="1"/>
</dbReference>
<dbReference type="InterPro" id="IPR035919">
    <property type="entry name" value="EAL_sf"/>
</dbReference>
<dbReference type="SUPFAM" id="SSF55785">
    <property type="entry name" value="PYP-like sensor domain (PAS domain)"/>
    <property type="match status" value="1"/>
</dbReference>
<dbReference type="FunFam" id="3.20.20.450:FF:000001">
    <property type="entry name" value="Cyclic di-GMP phosphodiesterase yahA"/>
    <property type="match status" value="1"/>
</dbReference>
<dbReference type="CDD" id="cd01948">
    <property type="entry name" value="EAL"/>
    <property type="match status" value="1"/>
</dbReference>
<dbReference type="Pfam" id="PF00990">
    <property type="entry name" value="GGDEF"/>
    <property type="match status" value="1"/>
</dbReference>
<evidence type="ECO:0000313" key="7">
    <source>
        <dbReference type="Proteomes" id="UP000275663"/>
    </source>
</evidence>
<evidence type="ECO:0000259" key="5">
    <source>
        <dbReference type="PROSITE" id="PS50887"/>
    </source>
</evidence>
<dbReference type="GO" id="GO:0071732">
    <property type="term" value="P:cellular response to nitric oxide"/>
    <property type="evidence" value="ECO:0007669"/>
    <property type="project" value="UniProtKB-ARBA"/>
</dbReference>
<dbReference type="Gene3D" id="3.30.70.270">
    <property type="match status" value="1"/>
</dbReference>
<feature type="domain" description="EAL" evidence="3">
    <location>
        <begin position="564"/>
        <end position="817"/>
    </location>
</feature>
<feature type="domain" description="GGDEF" evidence="5">
    <location>
        <begin position="417"/>
        <end position="555"/>
    </location>
</feature>
<evidence type="ECO:0000259" key="4">
    <source>
        <dbReference type="PROSITE" id="PS50885"/>
    </source>
</evidence>
<feature type="domain" description="HAMP" evidence="4">
    <location>
        <begin position="180"/>
        <end position="234"/>
    </location>
</feature>
<dbReference type="PANTHER" id="PTHR44757">
    <property type="entry name" value="DIGUANYLATE CYCLASE DGCP"/>
    <property type="match status" value="1"/>
</dbReference>
<dbReference type="GO" id="GO:0007165">
    <property type="term" value="P:signal transduction"/>
    <property type="evidence" value="ECO:0007669"/>
    <property type="project" value="InterPro"/>
</dbReference>
<dbReference type="InterPro" id="IPR035965">
    <property type="entry name" value="PAS-like_dom_sf"/>
</dbReference>
<dbReference type="OrthoDB" id="9813903at2"/>
<comment type="catalytic activity">
    <reaction evidence="1">
        <text>3',3'-c-di-GMP + H2O = 5'-phosphoguanylyl(3'-&gt;5')guanosine + H(+)</text>
        <dbReference type="Rhea" id="RHEA:24902"/>
        <dbReference type="ChEBI" id="CHEBI:15377"/>
        <dbReference type="ChEBI" id="CHEBI:15378"/>
        <dbReference type="ChEBI" id="CHEBI:58754"/>
        <dbReference type="ChEBI" id="CHEBI:58805"/>
        <dbReference type="EC" id="3.1.4.52"/>
    </reaction>
    <physiologicalReaction direction="left-to-right" evidence="1">
        <dbReference type="Rhea" id="RHEA:24903"/>
    </physiologicalReaction>
</comment>
<gene>
    <name evidence="6" type="ORF">EJN92_08095</name>
</gene>
<evidence type="ECO:0000259" key="2">
    <source>
        <dbReference type="PROSITE" id="PS50113"/>
    </source>
</evidence>
<dbReference type="InterPro" id="IPR013656">
    <property type="entry name" value="PAS_4"/>
</dbReference>
<dbReference type="InterPro" id="IPR001633">
    <property type="entry name" value="EAL_dom"/>
</dbReference>
<dbReference type="GO" id="GO:0016020">
    <property type="term" value="C:membrane"/>
    <property type="evidence" value="ECO:0007669"/>
    <property type="project" value="InterPro"/>
</dbReference>
<dbReference type="InterPro" id="IPR003660">
    <property type="entry name" value="HAMP_dom"/>
</dbReference>
<proteinExistence type="predicted"/>
<dbReference type="PANTHER" id="PTHR44757:SF2">
    <property type="entry name" value="BIOFILM ARCHITECTURE MAINTENANCE PROTEIN MBAA"/>
    <property type="match status" value="1"/>
</dbReference>
<evidence type="ECO:0000313" key="6">
    <source>
        <dbReference type="EMBL" id="AZP11969.1"/>
    </source>
</evidence>
<dbReference type="GO" id="GO:0071111">
    <property type="term" value="F:cyclic-guanylate-specific phosphodiesterase activity"/>
    <property type="evidence" value="ECO:0007669"/>
    <property type="project" value="UniProtKB-EC"/>
</dbReference>
<dbReference type="PROSITE" id="PS50113">
    <property type="entry name" value="PAC"/>
    <property type="match status" value="1"/>
</dbReference>
<dbReference type="InterPro" id="IPR043128">
    <property type="entry name" value="Rev_trsase/Diguanyl_cyclase"/>
</dbReference>
<feature type="domain" description="PAC" evidence="2">
    <location>
        <begin position="330"/>
        <end position="385"/>
    </location>
</feature>
<dbReference type="InterPro" id="IPR029787">
    <property type="entry name" value="Nucleotide_cyclase"/>
</dbReference>
<dbReference type="NCBIfam" id="TIGR00229">
    <property type="entry name" value="sensory_box"/>
    <property type="match status" value="1"/>
</dbReference>
<dbReference type="Pfam" id="PF00563">
    <property type="entry name" value="EAL"/>
    <property type="match status" value="1"/>
</dbReference>
<dbReference type="CDD" id="cd01949">
    <property type="entry name" value="GGDEF"/>
    <property type="match status" value="1"/>
</dbReference>
<dbReference type="InterPro" id="IPR000160">
    <property type="entry name" value="GGDEF_dom"/>
</dbReference>
<reference evidence="6 7" key="1">
    <citation type="journal article" date="2011" name="Int. J. Syst. Evol. Microbiol.">
        <title>Description of Undibacterium oligocarboniphilum sp. nov., isolated from purified water, and Undibacterium pigrum strain CCUG 49012 as the type strain of Undibacterium parvum sp. nov., and emended descriptions of the genus Undibacterium and the species Undibacterium pigrum.</title>
        <authorList>
            <person name="Eder W."/>
            <person name="Wanner G."/>
            <person name="Ludwig W."/>
            <person name="Busse H.J."/>
            <person name="Ziemke-Kageler F."/>
            <person name="Lang E."/>
        </authorList>
    </citation>
    <scope>NUCLEOTIDE SEQUENCE [LARGE SCALE GENOMIC DNA]</scope>
    <source>
        <strain evidence="6 7">DSM 23061</strain>
    </source>
</reference>
<dbReference type="AlphaFoldDB" id="A0A3Q9BQ59"/>
<keyword evidence="7" id="KW-1185">Reference proteome</keyword>
<dbReference type="SMART" id="SM00267">
    <property type="entry name" value="GGDEF"/>
    <property type="match status" value="1"/>
</dbReference>
<organism evidence="6 7">
    <name type="scientific">Undibacterium parvum</name>
    <dbReference type="NCBI Taxonomy" id="401471"/>
    <lineage>
        <taxon>Bacteria</taxon>
        <taxon>Pseudomonadati</taxon>
        <taxon>Pseudomonadota</taxon>
        <taxon>Betaproteobacteria</taxon>
        <taxon>Burkholderiales</taxon>
        <taxon>Oxalobacteraceae</taxon>
        <taxon>Undibacterium</taxon>
    </lineage>
</organism>
<dbReference type="PROSITE" id="PS50883">
    <property type="entry name" value="EAL"/>
    <property type="match status" value="1"/>
</dbReference>
<accession>A0A3Q9BQ59</accession>
<dbReference type="RefSeq" id="WP_126127351.1">
    <property type="nucleotide sequence ID" value="NZ_CP034464.1"/>
</dbReference>
<dbReference type="SMART" id="SM00052">
    <property type="entry name" value="EAL"/>
    <property type="match status" value="1"/>
</dbReference>
<dbReference type="CDD" id="cd00130">
    <property type="entry name" value="PAS"/>
    <property type="match status" value="1"/>
</dbReference>
<dbReference type="InterPro" id="IPR052155">
    <property type="entry name" value="Biofilm_reg_signaling"/>
</dbReference>
<dbReference type="NCBIfam" id="TIGR00254">
    <property type="entry name" value="GGDEF"/>
    <property type="match status" value="1"/>
</dbReference>
<dbReference type="PROSITE" id="PS50887">
    <property type="entry name" value="GGDEF"/>
    <property type="match status" value="1"/>
</dbReference>
<dbReference type="EMBL" id="CP034464">
    <property type="protein sequence ID" value="AZP11969.1"/>
    <property type="molecule type" value="Genomic_DNA"/>
</dbReference>
<dbReference type="InterPro" id="IPR000014">
    <property type="entry name" value="PAS"/>
</dbReference>
<protein>
    <submittedName>
        <fullName evidence="6">EAL domain-containing protein</fullName>
    </submittedName>
</protein>
<dbReference type="Proteomes" id="UP000275663">
    <property type="component" value="Chromosome"/>
</dbReference>
<name>A0A3Q9BQ59_9BURK</name>